<keyword evidence="1 2" id="KW-0195">Cyclin</keyword>
<protein>
    <recommendedName>
        <fullName evidence="3">Cyclin-like domain-containing protein</fullName>
    </recommendedName>
</protein>
<sequence length="375" mass="43556">MTSKDNDGSERKSSRVSTDDLYRRSTQFKLWSFTKDELETIRKSSNEKGKTYANAKFDKVYERIKAEQTDIFSKYGGAELSKNVLVDLITLQEERKYLNFYSKNIIQAANFFQMPTQVKASAMAFFKRFYLFNSVMQYHPKYVLYTCLFLAAKSENYFISINSFCEPLQKTEPKDVLDLEFIVLQSLKFTIMVHHPFRPLYGFFLDFQEVLLQPSPASSDITIDKIGQLYDQAKKWLNDHGLISDVSFFYTPPQIALAAMYDSNPRITEKYLRRKFLKDKEPLNTIKEEEPDGVDAQQKDSLPPKGTEVFDLLVKTIRKCVEDSKTSQESTLEESTKIGEKCFFANNPEKLINKKIKKLKKLEAQEQESPQEAKV</sequence>
<dbReference type="GO" id="GO:0006357">
    <property type="term" value="P:regulation of transcription by RNA polymerase II"/>
    <property type="evidence" value="ECO:0007669"/>
    <property type="project" value="InterPro"/>
</dbReference>
<dbReference type="InterPro" id="IPR013763">
    <property type="entry name" value="Cyclin-like_dom"/>
</dbReference>
<dbReference type="InterPro" id="IPR006671">
    <property type="entry name" value="Cyclin_N"/>
</dbReference>
<dbReference type="CDD" id="cd20524">
    <property type="entry name" value="CYCLIN_CCNH_rpt1"/>
    <property type="match status" value="1"/>
</dbReference>
<gene>
    <name evidence="4" type="ORF">CANTEDRAFT_119767</name>
</gene>
<feature type="domain" description="Cyclin-like" evidence="3">
    <location>
        <begin position="103"/>
        <end position="185"/>
    </location>
</feature>
<dbReference type="Pfam" id="PF16899">
    <property type="entry name" value="Cyclin_C_2"/>
    <property type="match status" value="1"/>
</dbReference>
<dbReference type="KEGG" id="cten:18248727"/>
<reference evidence="4 5" key="1">
    <citation type="journal article" date="2011" name="Proc. Natl. Acad. Sci. U.S.A.">
        <title>Comparative genomics of xylose-fermenting fungi for enhanced biofuel production.</title>
        <authorList>
            <person name="Wohlbach D.J."/>
            <person name="Kuo A."/>
            <person name="Sato T.K."/>
            <person name="Potts K.M."/>
            <person name="Salamov A.A."/>
            <person name="LaButti K.M."/>
            <person name="Sun H."/>
            <person name="Clum A."/>
            <person name="Pangilinan J.L."/>
            <person name="Lindquist E.A."/>
            <person name="Lucas S."/>
            <person name="Lapidus A."/>
            <person name="Jin M."/>
            <person name="Gunawan C."/>
            <person name="Balan V."/>
            <person name="Dale B.E."/>
            <person name="Jeffries T.W."/>
            <person name="Zinkel R."/>
            <person name="Barry K.W."/>
            <person name="Grigoriev I.V."/>
            <person name="Gasch A.P."/>
        </authorList>
    </citation>
    <scope>NUCLEOTIDE SEQUENCE [LARGE SCALE GENOMIC DNA]</scope>
    <source>
        <strain evidence="5">ATCC 10573 / BCRC 21748 / CBS 615 / JCM 9827 / NBRC 10315 / NRRL Y-1498 / VKM Y-70</strain>
    </source>
</reference>
<dbReference type="GeneID" id="18248727"/>
<evidence type="ECO:0000256" key="1">
    <source>
        <dbReference type="ARBA" id="ARBA00023127"/>
    </source>
</evidence>
<dbReference type="SUPFAM" id="SSF47954">
    <property type="entry name" value="Cyclin-like"/>
    <property type="match status" value="2"/>
</dbReference>
<comment type="similarity">
    <text evidence="2">Belongs to the cyclin family.</text>
</comment>
<dbReference type="InterPro" id="IPR036915">
    <property type="entry name" value="Cyclin-like_sf"/>
</dbReference>
<dbReference type="AlphaFoldDB" id="G3B0H7"/>
<dbReference type="Pfam" id="PF00134">
    <property type="entry name" value="Cyclin_N"/>
    <property type="match status" value="1"/>
</dbReference>
<dbReference type="SMART" id="SM00385">
    <property type="entry name" value="CYCLIN"/>
    <property type="match status" value="1"/>
</dbReference>
<dbReference type="EMBL" id="GL996514">
    <property type="protein sequence ID" value="EGV65404.1"/>
    <property type="molecule type" value="Genomic_DNA"/>
</dbReference>
<name>G3B0H7_CANTC</name>
<dbReference type="eggNOG" id="KOG2496">
    <property type="taxonomic scope" value="Eukaryota"/>
</dbReference>
<evidence type="ECO:0000313" key="4">
    <source>
        <dbReference type="EMBL" id="EGV65404.1"/>
    </source>
</evidence>
<dbReference type="RefSeq" id="XP_006685090.1">
    <property type="nucleotide sequence ID" value="XM_006685027.1"/>
</dbReference>
<dbReference type="PANTHER" id="PTHR10026">
    <property type="entry name" value="CYCLIN"/>
    <property type="match status" value="1"/>
</dbReference>
<dbReference type="CDD" id="cd20525">
    <property type="entry name" value="CYCLIN_CCNH_rpt2"/>
    <property type="match status" value="1"/>
</dbReference>
<evidence type="ECO:0000259" key="3">
    <source>
        <dbReference type="SMART" id="SM00385"/>
    </source>
</evidence>
<proteinExistence type="inferred from homology"/>
<evidence type="ECO:0000256" key="2">
    <source>
        <dbReference type="RuleBase" id="RU000383"/>
    </source>
</evidence>
<accession>G3B0H7</accession>
<organism evidence="5">
    <name type="scientific">Candida tenuis (strain ATCC 10573 / BCRC 21748 / CBS 615 / JCM 9827 / NBRC 10315 / NRRL Y-1498 / VKM Y-70)</name>
    <name type="common">Yeast</name>
    <name type="synonym">Yamadazyma tenuis</name>
    <dbReference type="NCBI Taxonomy" id="590646"/>
    <lineage>
        <taxon>Eukaryota</taxon>
        <taxon>Fungi</taxon>
        <taxon>Dikarya</taxon>
        <taxon>Ascomycota</taxon>
        <taxon>Saccharomycotina</taxon>
        <taxon>Pichiomycetes</taxon>
        <taxon>Debaryomycetaceae</taxon>
        <taxon>Yamadazyma</taxon>
    </lineage>
</organism>
<dbReference type="InterPro" id="IPR031658">
    <property type="entry name" value="Cyclin_C_2"/>
</dbReference>
<dbReference type="InterPro" id="IPR043198">
    <property type="entry name" value="Cyclin/Ssn8"/>
</dbReference>
<dbReference type="Gene3D" id="1.10.472.10">
    <property type="entry name" value="Cyclin-like"/>
    <property type="match status" value="2"/>
</dbReference>
<dbReference type="HOGENOM" id="CLU_022620_4_2_1"/>
<evidence type="ECO:0000313" key="5">
    <source>
        <dbReference type="Proteomes" id="UP000000707"/>
    </source>
</evidence>
<dbReference type="STRING" id="590646.G3B0H7"/>
<keyword evidence="5" id="KW-1185">Reference proteome</keyword>
<dbReference type="Proteomes" id="UP000000707">
    <property type="component" value="Unassembled WGS sequence"/>
</dbReference>
<dbReference type="GO" id="GO:0016538">
    <property type="term" value="F:cyclin-dependent protein serine/threonine kinase regulator activity"/>
    <property type="evidence" value="ECO:0007669"/>
    <property type="project" value="InterPro"/>
</dbReference>